<keyword evidence="2" id="KW-0560">Oxidoreductase</keyword>
<dbReference type="PANTHER" id="PTHR24322">
    <property type="entry name" value="PKSB"/>
    <property type="match status" value="1"/>
</dbReference>
<dbReference type="PRINTS" id="PR00080">
    <property type="entry name" value="SDRFAMILY"/>
</dbReference>
<dbReference type="SUPFAM" id="SSF51735">
    <property type="entry name" value="NAD(P)-binding Rossmann-fold domains"/>
    <property type="match status" value="1"/>
</dbReference>
<evidence type="ECO:0000256" key="4">
    <source>
        <dbReference type="RuleBase" id="RU000363"/>
    </source>
</evidence>
<dbReference type="GO" id="GO:0016616">
    <property type="term" value="F:oxidoreductase activity, acting on the CH-OH group of donors, NAD or NADP as acceptor"/>
    <property type="evidence" value="ECO:0007669"/>
    <property type="project" value="TreeGrafter"/>
</dbReference>
<reference evidence="6" key="1">
    <citation type="submission" date="2025-08" db="UniProtKB">
        <authorList>
            <consortium name="RefSeq"/>
        </authorList>
    </citation>
    <scope>IDENTIFICATION</scope>
</reference>
<keyword evidence="5" id="KW-1185">Reference proteome</keyword>
<protein>
    <submittedName>
        <fullName evidence="6">Epidermal retinol dehydrogenase 2</fullName>
    </submittedName>
</protein>
<accession>A0A6P7TFR5</accession>
<evidence type="ECO:0000313" key="5">
    <source>
        <dbReference type="Proteomes" id="UP000515154"/>
    </source>
</evidence>
<dbReference type="InterPro" id="IPR002347">
    <property type="entry name" value="SDR_fam"/>
</dbReference>
<dbReference type="AlphaFoldDB" id="A0A6P7TFR5"/>
<dbReference type="Pfam" id="PF00106">
    <property type="entry name" value="adh_short"/>
    <property type="match status" value="1"/>
</dbReference>
<evidence type="ECO:0000256" key="1">
    <source>
        <dbReference type="ARBA" id="ARBA00006484"/>
    </source>
</evidence>
<evidence type="ECO:0000313" key="6">
    <source>
        <dbReference type="RefSeq" id="XP_029650154.1"/>
    </source>
</evidence>
<dbReference type="InterPro" id="IPR036291">
    <property type="entry name" value="NAD(P)-bd_dom_sf"/>
</dbReference>
<sequence>MVAAANSENQMPQMANNIHPEAANCTENNVSTTANQVNSEDGDNNGNRNANFWSYMALGWDCVRTIIGLLYLFLETALKQLLPVKYQSKNIKGYNVLITGAGSGIGRCLATKFSELGCTLILWDINKENNEETAAMIRANGKTAISYVCDVSSKNDIYRVADRVKNEIGNVDILVNNAGIVTGKNLLDCTDQDIIKTMQVNVLAHFWTIKAFLPKMIERNSGHIVTISSTAGVIGVNKLTGYCASKFACVGLDEALRSELSSLKKDGVHMTLACPYYTNTGMFLGAKTRFPSILPVLETEFVAEKIIEAVLCNQEVLYVPRIIYFISAVKGIIPVKCWSLLLKFTGSSHLMDEFRGRSLEKKKSMHVSARVSVPPSPSPAPSSLLPMLSSIKLNNNSSNNEDLYEVTKSVKMSDTVVGN</sequence>
<dbReference type="FunFam" id="3.40.50.720:FF:000202">
    <property type="entry name" value="Short-chain dehydrogenase/reductase family 16C member 6"/>
    <property type="match status" value="1"/>
</dbReference>
<gene>
    <name evidence="6" type="primary">LOC115223626</name>
</gene>
<dbReference type="GO" id="GO:0005811">
    <property type="term" value="C:lipid droplet"/>
    <property type="evidence" value="ECO:0007669"/>
    <property type="project" value="TreeGrafter"/>
</dbReference>
<name>A0A6P7TFR5_9MOLL</name>
<organism evidence="5 6">
    <name type="scientific">Octopus sinensis</name>
    <name type="common">East Asian common octopus</name>
    <dbReference type="NCBI Taxonomy" id="2607531"/>
    <lineage>
        <taxon>Eukaryota</taxon>
        <taxon>Metazoa</taxon>
        <taxon>Spiralia</taxon>
        <taxon>Lophotrochozoa</taxon>
        <taxon>Mollusca</taxon>
        <taxon>Cephalopoda</taxon>
        <taxon>Coleoidea</taxon>
        <taxon>Octopodiformes</taxon>
        <taxon>Octopoda</taxon>
        <taxon>Incirrata</taxon>
        <taxon>Octopodidae</taxon>
        <taxon>Octopus</taxon>
    </lineage>
</organism>
<dbReference type="RefSeq" id="XP_029650154.1">
    <property type="nucleotide sequence ID" value="XM_029794294.2"/>
</dbReference>
<evidence type="ECO:0000256" key="2">
    <source>
        <dbReference type="ARBA" id="ARBA00023002"/>
    </source>
</evidence>
<dbReference type="PANTHER" id="PTHR24322:SF736">
    <property type="entry name" value="RETINOL DEHYDROGENASE 10"/>
    <property type="match status" value="1"/>
</dbReference>
<proteinExistence type="inferred from homology"/>
<dbReference type="PRINTS" id="PR00081">
    <property type="entry name" value="GDHRDH"/>
</dbReference>
<dbReference type="Gene3D" id="3.40.50.720">
    <property type="entry name" value="NAD(P)-binding Rossmann-like Domain"/>
    <property type="match status" value="1"/>
</dbReference>
<dbReference type="Proteomes" id="UP000515154">
    <property type="component" value="Linkage group LG23"/>
</dbReference>
<evidence type="ECO:0000256" key="3">
    <source>
        <dbReference type="ARBA" id="ARBA00023027"/>
    </source>
</evidence>
<comment type="similarity">
    <text evidence="1 4">Belongs to the short-chain dehydrogenases/reductases (SDR) family.</text>
</comment>
<dbReference type="CDD" id="cd05339">
    <property type="entry name" value="17beta-HSDXI-like_SDR_c"/>
    <property type="match status" value="1"/>
</dbReference>
<dbReference type="KEGG" id="osn:115223626"/>
<keyword evidence="3" id="KW-0520">NAD</keyword>